<dbReference type="GO" id="GO:0010494">
    <property type="term" value="C:cytoplasmic stress granule"/>
    <property type="evidence" value="ECO:0007669"/>
    <property type="project" value="TreeGrafter"/>
</dbReference>
<keyword evidence="4" id="KW-1185">Reference proteome</keyword>
<feature type="domain" description="Ataxin 2 SM" evidence="2">
    <location>
        <begin position="20"/>
        <end position="97"/>
    </location>
</feature>
<dbReference type="GO" id="GO:0034063">
    <property type="term" value="P:stress granule assembly"/>
    <property type="evidence" value="ECO:0007669"/>
    <property type="project" value="TreeGrafter"/>
</dbReference>
<reference evidence="4" key="1">
    <citation type="journal article" date="2020" name="Nat. Commun.">
        <title>Genome sequence of the cluster root forming white lupin.</title>
        <authorList>
            <person name="Hufnagel B."/>
            <person name="Marques A."/>
            <person name="Soriano A."/>
            <person name="Marques L."/>
            <person name="Divol F."/>
            <person name="Doumas P."/>
            <person name="Sallet E."/>
            <person name="Mancinotti D."/>
            <person name="Carrere S."/>
            <person name="Marande W."/>
            <person name="Arribat S."/>
            <person name="Keller J."/>
            <person name="Huneau C."/>
            <person name="Blein T."/>
            <person name="Aime D."/>
            <person name="Laguerre M."/>
            <person name="Taylor J."/>
            <person name="Schubert V."/>
            <person name="Nelson M."/>
            <person name="Geu-Flores F."/>
            <person name="Crespi M."/>
            <person name="Gallardo-Guerrero K."/>
            <person name="Delaux P.-M."/>
            <person name="Salse J."/>
            <person name="Berges H."/>
            <person name="Guyot R."/>
            <person name="Gouzy J."/>
            <person name="Peret B."/>
        </authorList>
    </citation>
    <scope>NUCLEOTIDE SEQUENCE [LARGE SCALE GENOMIC DNA]</scope>
    <source>
        <strain evidence="4">cv. Amiga</strain>
    </source>
</reference>
<dbReference type="InterPro" id="IPR045117">
    <property type="entry name" value="ATXN2-like"/>
</dbReference>
<comment type="caution">
    <text evidence="3">The sequence shown here is derived from an EMBL/GenBank/DDBJ whole genome shotgun (WGS) entry which is preliminary data.</text>
</comment>
<proteinExistence type="predicted"/>
<sequence>MGCSKREMLTENHSESVMSDALLFTTICIIGLPVDVHVRDGSVYSGIFHTASVDADYGVVLKKARMTKKGIFNTNVGTEVVVDTLVILANDLVQLVTKGVTLDGGNVTRYDEEAVTCEVENHIGSLMDAKQDNQSRSPIQMENGFAHGFPRSIAVNEHEGEKLPVNHMRTSLELDCEKTNKKDFTKIETDSASSIIDRQAGDAKSKRKADDCREKPEVVQGKIDEKIQNLNSSHGNFVQVEVVEHGSTYMISNNSDNGLSCDSAAASVKVDDRCSERSTSADSASTNSTQGVDFISESHNLPPKPVEISTPRGTGSTRNAKEFKLNPAAKIFSPSFVHPSSVTAAVPTSPNMVYVPNSSPSVSFTAIQPQVGFSTFVSRPPLPVKVAEYSNVSVGNGGSGSQLSQPIIGQLAHRTQPLRYTAHYTPDLSEPAYLQPSSPTVMVGRSGQLVYVHPVSHELVHGATTISAVSTRPMSNHVQFPKQQGGTVGQAIQVCVPPPVLSSEQQSYALQSHIQLLQPTFPTTPPFSASVTNGFYGTKFS</sequence>
<dbReference type="Proteomes" id="UP000447434">
    <property type="component" value="Chromosome 15"/>
</dbReference>
<organism evidence="3 4">
    <name type="scientific">Lupinus albus</name>
    <name type="common">White lupine</name>
    <name type="synonym">Lupinus termis</name>
    <dbReference type="NCBI Taxonomy" id="3870"/>
    <lineage>
        <taxon>Eukaryota</taxon>
        <taxon>Viridiplantae</taxon>
        <taxon>Streptophyta</taxon>
        <taxon>Embryophyta</taxon>
        <taxon>Tracheophyta</taxon>
        <taxon>Spermatophyta</taxon>
        <taxon>Magnoliopsida</taxon>
        <taxon>eudicotyledons</taxon>
        <taxon>Gunneridae</taxon>
        <taxon>Pentapetalae</taxon>
        <taxon>rosids</taxon>
        <taxon>fabids</taxon>
        <taxon>Fabales</taxon>
        <taxon>Fabaceae</taxon>
        <taxon>Papilionoideae</taxon>
        <taxon>50 kb inversion clade</taxon>
        <taxon>genistoids sensu lato</taxon>
        <taxon>core genistoids</taxon>
        <taxon>Genisteae</taxon>
        <taxon>Lupinus</taxon>
    </lineage>
</organism>
<protein>
    <submittedName>
        <fullName evidence="3">Putative ataxin 2, SM domain-containing protein</fullName>
    </submittedName>
</protein>
<feature type="compositionally biased region" description="Low complexity" evidence="1">
    <location>
        <begin position="278"/>
        <end position="289"/>
    </location>
</feature>
<dbReference type="EMBL" id="WOCE01000015">
    <property type="protein sequence ID" value="KAE9598440.1"/>
    <property type="molecule type" value="Genomic_DNA"/>
</dbReference>
<evidence type="ECO:0000259" key="2">
    <source>
        <dbReference type="Pfam" id="PF14438"/>
    </source>
</evidence>
<evidence type="ECO:0000256" key="1">
    <source>
        <dbReference type="SAM" id="MobiDB-lite"/>
    </source>
</evidence>
<feature type="compositionally biased region" description="Basic and acidic residues" evidence="1">
    <location>
        <begin position="199"/>
        <end position="217"/>
    </location>
</feature>
<dbReference type="GO" id="GO:0003729">
    <property type="term" value="F:mRNA binding"/>
    <property type="evidence" value="ECO:0007669"/>
    <property type="project" value="TreeGrafter"/>
</dbReference>
<dbReference type="PANTHER" id="PTHR12854">
    <property type="entry name" value="ATAXIN 2-RELATED"/>
    <property type="match status" value="1"/>
</dbReference>
<evidence type="ECO:0000313" key="3">
    <source>
        <dbReference type="EMBL" id="KAE9598440.1"/>
    </source>
</evidence>
<feature type="region of interest" description="Disordered" evidence="1">
    <location>
        <begin position="195"/>
        <end position="217"/>
    </location>
</feature>
<dbReference type="AlphaFoldDB" id="A0A6A4P8S3"/>
<dbReference type="InterPro" id="IPR025852">
    <property type="entry name" value="SM_dom_ATX"/>
</dbReference>
<accession>A0A6A4P8S3</accession>
<evidence type="ECO:0000313" key="4">
    <source>
        <dbReference type="Proteomes" id="UP000447434"/>
    </source>
</evidence>
<gene>
    <name evidence="3" type="ORF">Lalb_Chr15g0081011</name>
</gene>
<dbReference type="Pfam" id="PF14438">
    <property type="entry name" value="SM-ATX"/>
    <property type="match status" value="1"/>
</dbReference>
<dbReference type="PANTHER" id="PTHR12854:SF12">
    <property type="entry name" value="POLYADENYLATE-BINDING PROTEIN INTERACTING PROTEIN"/>
    <property type="match status" value="1"/>
</dbReference>
<dbReference type="OrthoDB" id="2275718at2759"/>
<feature type="region of interest" description="Disordered" evidence="1">
    <location>
        <begin position="276"/>
        <end position="319"/>
    </location>
</feature>
<name>A0A6A4P8S3_LUPAL</name>